<dbReference type="Pfam" id="PF13519">
    <property type="entry name" value="VWA_2"/>
    <property type="match status" value="1"/>
</dbReference>
<feature type="domain" description="VWFA" evidence="4">
    <location>
        <begin position="1043"/>
        <end position="1244"/>
    </location>
</feature>
<accession>A0A1S3H4V0</accession>
<organism evidence="5 6">
    <name type="scientific">Lingula anatina</name>
    <name type="common">Brachiopod</name>
    <name type="synonym">Lingula unguis</name>
    <dbReference type="NCBI Taxonomy" id="7574"/>
    <lineage>
        <taxon>Eukaryota</taxon>
        <taxon>Metazoa</taxon>
        <taxon>Spiralia</taxon>
        <taxon>Lophotrochozoa</taxon>
        <taxon>Brachiopoda</taxon>
        <taxon>Linguliformea</taxon>
        <taxon>Lingulata</taxon>
        <taxon>Lingulida</taxon>
        <taxon>Linguloidea</taxon>
        <taxon>Lingulidae</taxon>
        <taxon>Lingula</taxon>
    </lineage>
</organism>
<dbReference type="GO" id="GO:0000055">
    <property type="term" value="P:ribosomal large subunit export from nucleus"/>
    <property type="evidence" value="ECO:0007669"/>
    <property type="project" value="TreeGrafter"/>
</dbReference>
<proteinExistence type="predicted"/>
<feature type="compositionally biased region" description="Basic and acidic residues" evidence="3">
    <location>
        <begin position="486"/>
        <end position="524"/>
    </location>
</feature>
<feature type="compositionally biased region" description="Acidic residues" evidence="3">
    <location>
        <begin position="540"/>
        <end position="550"/>
    </location>
</feature>
<evidence type="ECO:0000313" key="6">
    <source>
        <dbReference type="RefSeq" id="XP_013381033.1"/>
    </source>
</evidence>
<dbReference type="GO" id="GO:0030687">
    <property type="term" value="C:preribosome, large subunit precursor"/>
    <property type="evidence" value="ECO:0007669"/>
    <property type="project" value="TreeGrafter"/>
</dbReference>
<feature type="compositionally biased region" description="Basic and acidic residues" evidence="3">
    <location>
        <begin position="639"/>
        <end position="658"/>
    </location>
</feature>
<feature type="region of interest" description="Disordered" evidence="3">
    <location>
        <begin position="356"/>
        <end position="382"/>
    </location>
</feature>
<dbReference type="GO" id="GO:0000027">
    <property type="term" value="P:ribosomal large subunit assembly"/>
    <property type="evidence" value="ECO:0007669"/>
    <property type="project" value="TreeGrafter"/>
</dbReference>
<feature type="compositionally biased region" description="Basic and acidic residues" evidence="3">
    <location>
        <begin position="855"/>
        <end position="891"/>
    </location>
</feature>
<feature type="compositionally biased region" description="Basic and acidic residues" evidence="3">
    <location>
        <begin position="800"/>
        <end position="820"/>
    </location>
</feature>
<evidence type="ECO:0000256" key="1">
    <source>
        <dbReference type="ARBA" id="ARBA00022741"/>
    </source>
</evidence>
<feature type="compositionally biased region" description="Polar residues" evidence="3">
    <location>
        <begin position="742"/>
        <end position="751"/>
    </location>
</feature>
<dbReference type="STRING" id="7574.A0A1S3H4V0"/>
<dbReference type="InterPro" id="IPR002035">
    <property type="entry name" value="VWF_A"/>
</dbReference>
<feature type="compositionally biased region" description="Acidic residues" evidence="3">
    <location>
        <begin position="562"/>
        <end position="595"/>
    </location>
</feature>
<dbReference type="GO" id="GO:0005524">
    <property type="term" value="F:ATP binding"/>
    <property type="evidence" value="ECO:0007669"/>
    <property type="project" value="UniProtKB-KW"/>
</dbReference>
<dbReference type="GeneID" id="106152089"/>
<evidence type="ECO:0000259" key="4">
    <source>
        <dbReference type="PROSITE" id="PS50234"/>
    </source>
</evidence>
<dbReference type="PROSITE" id="PS50234">
    <property type="entry name" value="VWFA"/>
    <property type="match status" value="1"/>
</dbReference>
<dbReference type="KEGG" id="lak:106152089"/>
<dbReference type="CDD" id="cd01460">
    <property type="entry name" value="vWA_midasin"/>
    <property type="match status" value="1"/>
</dbReference>
<protein>
    <submittedName>
        <fullName evidence="6">Midasin-like</fullName>
    </submittedName>
</protein>
<feature type="compositionally biased region" description="Acidic residues" evidence="3">
    <location>
        <begin position="892"/>
        <end position="901"/>
    </location>
</feature>
<feature type="compositionally biased region" description="Acidic residues" evidence="3">
    <location>
        <begin position="840"/>
        <end position="854"/>
    </location>
</feature>
<feature type="compositionally biased region" description="Acidic residues" evidence="3">
    <location>
        <begin position="673"/>
        <end position="687"/>
    </location>
</feature>
<dbReference type="InParanoid" id="A0A1S3H4V0"/>
<dbReference type="FunFam" id="3.40.50.410:FF:000028">
    <property type="entry name" value="Midasin"/>
    <property type="match status" value="1"/>
</dbReference>
<dbReference type="RefSeq" id="XP_013381033.1">
    <property type="nucleotide sequence ID" value="XM_013525579.1"/>
</dbReference>
<dbReference type="SMART" id="SM00327">
    <property type="entry name" value="VWA"/>
    <property type="match status" value="1"/>
</dbReference>
<dbReference type="InterPro" id="IPR036465">
    <property type="entry name" value="vWFA_dom_sf"/>
</dbReference>
<feature type="region of interest" description="Disordered" evidence="3">
    <location>
        <begin position="397"/>
        <end position="906"/>
    </location>
</feature>
<evidence type="ECO:0000256" key="3">
    <source>
        <dbReference type="SAM" id="MobiDB-lite"/>
    </source>
</evidence>
<gene>
    <name evidence="6" type="primary">LOC106152089</name>
</gene>
<evidence type="ECO:0000256" key="2">
    <source>
        <dbReference type="ARBA" id="ARBA00022840"/>
    </source>
</evidence>
<keyword evidence="2" id="KW-0067">ATP-binding</keyword>
<name>A0A1S3H4V0_LINAN</name>
<dbReference type="PANTHER" id="PTHR48103:SF2">
    <property type="entry name" value="MIDASIN"/>
    <property type="match status" value="1"/>
</dbReference>
<reference evidence="6" key="1">
    <citation type="submission" date="2025-08" db="UniProtKB">
        <authorList>
            <consortium name="RefSeq"/>
        </authorList>
    </citation>
    <scope>IDENTIFICATION</scope>
    <source>
        <tissue evidence="6">Gonads</tissue>
    </source>
</reference>
<feature type="compositionally biased region" description="Basic and acidic residues" evidence="3">
    <location>
        <begin position="756"/>
        <end position="780"/>
    </location>
</feature>
<dbReference type="Gene3D" id="3.40.50.410">
    <property type="entry name" value="von Willebrand factor, type A domain"/>
    <property type="match status" value="1"/>
</dbReference>
<feature type="compositionally biased region" description="Acidic residues" evidence="3">
    <location>
        <begin position="437"/>
        <end position="455"/>
    </location>
</feature>
<dbReference type="SUPFAM" id="SSF53300">
    <property type="entry name" value="vWA-like"/>
    <property type="match status" value="1"/>
</dbReference>
<sequence length="1256" mass="141377">MTVCFNPVCFYSTLSTCLPKHPLPEQVPALPDQKDAEHWVGALDDLLITAWETLQQVHILLHCCPEKCAGDTVYPSVLPSQHLAGIALMCKGDGAWTETVDKLQIIINKIEEVTKEARTENKAELVSLGKVDRISTAFQQLSSLVPTLSEVAALFSAPGGALNSLNSSLNYLIQQITNTANAYSAWLNKERSWDEFSEETIQDSIRTFRTKLNDVITTILLGVQNLVKLIGNEAMEEGEEEREEEDEGIDLKDGHLTELQAKLEKAVENIGMEKVVAGVQSLLVEVKTTPAVSQLLNPKCDLLSLCIPALDQYTKLAQYYVTEMAATHRATAKLLSVLLGVFTELTLKGFCIPPELSDEMEGEGSTEFRDIEGGGLGEGEGVKDVSDQIETEDQLYDAQKEGQEKQEEDTSNEPDLKNEENAIEMSEEFGGKLQDLEPQEGDNESDEDENEENELDKEMGDVDNPEADKLDEQIWGSDDEDDDKEENDREESGEGAGKETESELVAKDDNQDKSESSEKEKEKAEEQDEKEEVEPHKMEEFDETEYDEEQVDPHHGQQPEQPDVEPMDLPDDLKLDEEEEEEGKEGVQGEEENPFDLDKVTDIDETEDDKEEKLEDQENKSELEQEKENVEGMEEEKENEIAKSERSEEKDEEGRPDDQPGMEPQDEPLGTEQNEEEDKAGEEEGADDQNVQAAEAYGKKEHNVQSTDQTEAAQDKAAQGENQQEETEGVGIAESQEEQGHEGQTQSKVTQGGTGEHMKEQRKPGHSDRERSLGSTEDKFKRRLQTMDPSSNSQDEDQDQDKNEQADLFEHLKDSQKHYDAQTLDAATAEQLEQQPIPQLDEEEGEEKVNEDDEMKPLDDTDHQEEDKKVDKLSSAKLRKPDGGNDKRENEEGMDVDEEGQTMETSGEKIETATVQRPMESSIHTALEHLHLETAQEADLESLRRELEQQLTTWSHPKPGSREEEQQAQEAWQRYEMLTSSLSQELCEQLRLVLEPSQATKLKGDYRTGKRLNMRKVIPYIASQFRKDKIWLRRTKPSKRNYQIMLAVDDSSSMTDNHSKQLAFESLAVIANALTTLEAGELAVSSFGEVVKVLHPFQEQFSNQSGARILQQFTFEQKKTKIAQLLDQATGIMLSARSRQQGVVTNIETSQLLLVVSDGRGLFLEGMEVVKQAVRRAREANVFVVFVVIDNPLNKDSILDIKVPVFKGPGQIPEIKSYMDHFPFPFYIILRDINSLPQTLSDALRQWFELVTAGDS</sequence>
<dbReference type="Proteomes" id="UP000085678">
    <property type="component" value="Unplaced"/>
</dbReference>
<keyword evidence="1" id="KW-0547">Nucleotide-binding</keyword>
<keyword evidence="5" id="KW-1185">Reference proteome</keyword>
<evidence type="ECO:0000313" key="5">
    <source>
        <dbReference type="Proteomes" id="UP000085678"/>
    </source>
</evidence>
<dbReference type="AlphaFoldDB" id="A0A1S3H4V0"/>
<dbReference type="OrthoDB" id="422220at2759"/>
<dbReference type="PANTHER" id="PTHR48103">
    <property type="entry name" value="MIDASIN-RELATED"/>
    <property type="match status" value="1"/>
</dbReference>
<feature type="compositionally biased region" description="Basic and acidic residues" evidence="3">
    <location>
        <begin position="611"/>
        <end position="630"/>
    </location>
</feature>
<feature type="compositionally biased region" description="Basic and acidic residues" evidence="3">
    <location>
        <begin position="456"/>
        <end position="472"/>
    </location>
</feature>
<dbReference type="GO" id="GO:0005634">
    <property type="term" value="C:nucleus"/>
    <property type="evidence" value="ECO:0007669"/>
    <property type="project" value="TreeGrafter"/>
</dbReference>